<dbReference type="Pfam" id="PF00106">
    <property type="entry name" value="adh_short"/>
    <property type="match status" value="1"/>
</dbReference>
<dbReference type="CDD" id="cd05233">
    <property type="entry name" value="SDR_c"/>
    <property type="match status" value="1"/>
</dbReference>
<evidence type="ECO:0000256" key="3">
    <source>
        <dbReference type="SAM" id="SignalP"/>
    </source>
</evidence>
<evidence type="ECO:0000259" key="4">
    <source>
        <dbReference type="SMART" id="SM00822"/>
    </source>
</evidence>
<reference evidence="5 6" key="1">
    <citation type="journal article" date="2018" name="Mol. Biol. Evol.">
        <title>Analysis of the draft genome of the red seaweed Gracilariopsis chorda provides insights into genome size evolution in Rhodophyta.</title>
        <authorList>
            <person name="Lee J."/>
            <person name="Yang E.C."/>
            <person name="Graf L."/>
            <person name="Yang J.H."/>
            <person name="Qiu H."/>
            <person name="Zel Zion U."/>
            <person name="Chan C.X."/>
            <person name="Stephens T.G."/>
            <person name="Weber A.P.M."/>
            <person name="Boo G.H."/>
            <person name="Boo S.M."/>
            <person name="Kim K.M."/>
            <person name="Shin Y."/>
            <person name="Jung M."/>
            <person name="Lee S.J."/>
            <person name="Yim H.S."/>
            <person name="Lee J.H."/>
            <person name="Bhattacharya D."/>
            <person name="Yoon H.S."/>
        </authorList>
    </citation>
    <scope>NUCLEOTIDE SEQUENCE [LARGE SCALE GENOMIC DNA]</scope>
    <source>
        <strain evidence="5 6">SKKU-2015</strain>
        <tissue evidence="5">Whole body</tissue>
    </source>
</reference>
<name>A0A2V3IY66_9FLOR</name>
<dbReference type="Proteomes" id="UP000247409">
    <property type="component" value="Unassembled WGS sequence"/>
</dbReference>
<feature type="signal peptide" evidence="3">
    <location>
        <begin position="1"/>
        <end position="16"/>
    </location>
</feature>
<dbReference type="STRING" id="448386.A0A2V3IY66"/>
<organism evidence="5 6">
    <name type="scientific">Gracilariopsis chorda</name>
    <dbReference type="NCBI Taxonomy" id="448386"/>
    <lineage>
        <taxon>Eukaryota</taxon>
        <taxon>Rhodophyta</taxon>
        <taxon>Florideophyceae</taxon>
        <taxon>Rhodymeniophycidae</taxon>
        <taxon>Gracilariales</taxon>
        <taxon>Gracilariaceae</taxon>
        <taxon>Gracilariopsis</taxon>
    </lineage>
</organism>
<evidence type="ECO:0000256" key="2">
    <source>
        <dbReference type="ARBA" id="ARBA00023002"/>
    </source>
</evidence>
<dbReference type="Gene3D" id="3.40.50.720">
    <property type="entry name" value="NAD(P)-binding Rossmann-like Domain"/>
    <property type="match status" value="1"/>
</dbReference>
<protein>
    <submittedName>
        <fullName evidence="5">Putative oxidoreductase</fullName>
    </submittedName>
</protein>
<gene>
    <name evidence="5" type="ORF">BWQ96_03169</name>
</gene>
<feature type="chain" id="PRO_5016036828" evidence="3">
    <location>
        <begin position="17"/>
        <end position="282"/>
    </location>
</feature>
<dbReference type="PANTHER" id="PTHR44196">
    <property type="entry name" value="DEHYDROGENASE/REDUCTASE SDR FAMILY MEMBER 7B"/>
    <property type="match status" value="1"/>
</dbReference>
<dbReference type="InterPro" id="IPR036291">
    <property type="entry name" value="NAD(P)-bd_dom_sf"/>
</dbReference>
<dbReference type="InterPro" id="IPR002347">
    <property type="entry name" value="SDR_fam"/>
</dbReference>
<feature type="domain" description="Ketoreductase" evidence="4">
    <location>
        <begin position="34"/>
        <end position="209"/>
    </location>
</feature>
<comment type="similarity">
    <text evidence="1">Belongs to the short-chain dehydrogenases/reductases (SDR) family.</text>
</comment>
<dbReference type="GO" id="GO:0016491">
    <property type="term" value="F:oxidoreductase activity"/>
    <property type="evidence" value="ECO:0007669"/>
    <property type="project" value="UniProtKB-KW"/>
</dbReference>
<dbReference type="OrthoDB" id="6251714at2759"/>
<dbReference type="EMBL" id="NBIV01000029">
    <property type="protein sequence ID" value="PXF47092.1"/>
    <property type="molecule type" value="Genomic_DNA"/>
</dbReference>
<evidence type="ECO:0000313" key="5">
    <source>
        <dbReference type="EMBL" id="PXF47092.1"/>
    </source>
</evidence>
<proteinExistence type="inferred from homology"/>
<accession>A0A2V3IY66</accession>
<dbReference type="AlphaFoldDB" id="A0A2V3IY66"/>
<dbReference type="SMART" id="SM00822">
    <property type="entry name" value="PKS_KR"/>
    <property type="match status" value="1"/>
</dbReference>
<comment type="caution">
    <text evidence="5">The sequence shown here is derived from an EMBL/GenBank/DDBJ whole genome shotgun (WGS) entry which is preliminary data.</text>
</comment>
<sequence length="282" mass="30796">MAQLPLLLLPLLATLAYFLRRRRHRHALRTLRAKHVWLVGASRGIGRATALHLASLGAKLTISSRPSPSLNQLADQLDKNLVSVVPFDVTDRQALAHAVRSVLNGPPIDVVIANAGINHDNLPFSALSETQVDRVLDTNFRSVAHLFSLLLPHLKQRPDALLCAISSMAAYRGVNGGSVYSASKAALTTFCQALDVELYHSSVSVVCVHPGFVLTSAISHLKNPKPFLLTPHQAAVEIVNAIAMKYSHYGFPWLMEHVVLPFSTCVPTSVYNYLMPKLSTYG</sequence>
<keyword evidence="6" id="KW-1185">Reference proteome</keyword>
<dbReference type="PRINTS" id="PR00081">
    <property type="entry name" value="GDHRDH"/>
</dbReference>
<keyword evidence="3" id="KW-0732">Signal</keyword>
<evidence type="ECO:0000313" key="6">
    <source>
        <dbReference type="Proteomes" id="UP000247409"/>
    </source>
</evidence>
<keyword evidence="2" id="KW-0560">Oxidoreductase</keyword>
<dbReference type="SUPFAM" id="SSF51735">
    <property type="entry name" value="NAD(P)-binding Rossmann-fold domains"/>
    <property type="match status" value="1"/>
</dbReference>
<dbReference type="PANTHER" id="PTHR44196:SF3">
    <property type="entry name" value="SHORT CHAIN DEHYDROGENASE FAMILY PROTEIN"/>
    <property type="match status" value="1"/>
</dbReference>
<dbReference type="GO" id="GO:0016020">
    <property type="term" value="C:membrane"/>
    <property type="evidence" value="ECO:0007669"/>
    <property type="project" value="TreeGrafter"/>
</dbReference>
<evidence type="ECO:0000256" key="1">
    <source>
        <dbReference type="ARBA" id="ARBA00006484"/>
    </source>
</evidence>
<dbReference type="InterPro" id="IPR057326">
    <property type="entry name" value="KR_dom"/>
</dbReference>